<feature type="domain" description="DUF4806" evidence="2">
    <location>
        <begin position="248"/>
        <end position="332"/>
    </location>
</feature>
<gene>
    <name evidence="3" type="ORF">ABMA27_005210</name>
</gene>
<accession>A0ABR3HM47</accession>
<feature type="compositionally biased region" description="Basic and acidic residues" evidence="1">
    <location>
        <begin position="407"/>
        <end position="424"/>
    </location>
</feature>
<evidence type="ECO:0000259" key="2">
    <source>
        <dbReference type="Pfam" id="PF16064"/>
    </source>
</evidence>
<evidence type="ECO:0000256" key="1">
    <source>
        <dbReference type="SAM" id="MobiDB-lite"/>
    </source>
</evidence>
<dbReference type="EMBL" id="JBEUOH010000017">
    <property type="protein sequence ID" value="KAL0871492.1"/>
    <property type="molecule type" value="Genomic_DNA"/>
</dbReference>
<keyword evidence="4" id="KW-1185">Reference proteome</keyword>
<dbReference type="InterPro" id="IPR032071">
    <property type="entry name" value="DUF4806"/>
</dbReference>
<feature type="compositionally biased region" description="Low complexity" evidence="1">
    <location>
        <begin position="425"/>
        <end position="436"/>
    </location>
</feature>
<dbReference type="Pfam" id="PF16064">
    <property type="entry name" value="DUF4806"/>
    <property type="match status" value="1"/>
</dbReference>
<sequence>MPYKILKTLEKGKYMHWIAPSQWEHNNVVKWPKKNASKLVTSAYSLPQPDWRDIKCQVKRSNIPTLEEAERELDCLLDMTDTDEESKVTKKSQPTSKKEIDHNVLVEQLYADADQLPPSVFPETHNASSAIAHESTATESSQIILTSQDNEILGTFCLMNESQPGISGATQESSTINNTLNAISVALEQQNKMINTISDNQKKIMLKMASISVQIDNIQLQLNDHNAAKVVSLGSSKFRAENKAIKVTPIDNIEDLEKMEKELSEKTAREQLKETYSVVCSGGKGINCAYTLIDIMFTRDFLCQCSWSGSSRSDGIKISLKCYKNIVSFFWEMIFFWDCTYTIKQNEDFFKGILKNANKRKNAKLERASTTRKRIKLTKQKENSIIQGDKQRVENNNTENEASSSADHQHSENDQVEGKEKENLGEGNSESNNNAKKNCTITTAADNDAQNKSTITTAADNSTQNKSNITTAADNSAQNKSTITTAADNNAQNNSTNMKIVTEDVISYFS</sequence>
<evidence type="ECO:0000313" key="3">
    <source>
        <dbReference type="EMBL" id="KAL0871492.1"/>
    </source>
</evidence>
<feature type="region of interest" description="Disordered" evidence="1">
    <location>
        <begin position="361"/>
        <end position="436"/>
    </location>
</feature>
<dbReference type="Proteomes" id="UP001549920">
    <property type="component" value="Unassembled WGS sequence"/>
</dbReference>
<proteinExistence type="predicted"/>
<evidence type="ECO:0000313" key="4">
    <source>
        <dbReference type="Proteomes" id="UP001549920"/>
    </source>
</evidence>
<protein>
    <recommendedName>
        <fullName evidence="2">DUF4806 domain-containing protein</fullName>
    </recommendedName>
</protein>
<organism evidence="3 4">
    <name type="scientific">Loxostege sticticalis</name>
    <name type="common">Beet webworm moth</name>
    <dbReference type="NCBI Taxonomy" id="481309"/>
    <lineage>
        <taxon>Eukaryota</taxon>
        <taxon>Metazoa</taxon>
        <taxon>Ecdysozoa</taxon>
        <taxon>Arthropoda</taxon>
        <taxon>Hexapoda</taxon>
        <taxon>Insecta</taxon>
        <taxon>Pterygota</taxon>
        <taxon>Neoptera</taxon>
        <taxon>Endopterygota</taxon>
        <taxon>Lepidoptera</taxon>
        <taxon>Glossata</taxon>
        <taxon>Ditrysia</taxon>
        <taxon>Pyraloidea</taxon>
        <taxon>Crambidae</taxon>
        <taxon>Pyraustinae</taxon>
        <taxon>Loxostege</taxon>
    </lineage>
</organism>
<feature type="compositionally biased region" description="Low complexity" evidence="1">
    <location>
        <begin position="394"/>
        <end position="406"/>
    </location>
</feature>
<comment type="caution">
    <text evidence="3">The sequence shown here is derived from an EMBL/GenBank/DDBJ whole genome shotgun (WGS) entry which is preliminary data.</text>
</comment>
<reference evidence="3 4" key="1">
    <citation type="submission" date="2024-06" db="EMBL/GenBank/DDBJ databases">
        <title>A chromosome-level genome assembly of beet webworm, Loxostege sticticalis.</title>
        <authorList>
            <person name="Zhang Y."/>
        </authorList>
    </citation>
    <scope>NUCLEOTIDE SEQUENCE [LARGE SCALE GENOMIC DNA]</scope>
    <source>
        <strain evidence="3">AQ026</strain>
        <tissue evidence="3">Whole body</tissue>
    </source>
</reference>
<name>A0ABR3HM47_LOXSC</name>